<accession>A0AAE1AQ22</accession>
<keyword evidence="3" id="KW-1185">Reference proteome</keyword>
<protein>
    <submittedName>
        <fullName evidence="2">Uncharacterized protein</fullName>
    </submittedName>
</protein>
<reference evidence="2" key="1">
    <citation type="journal article" date="2023" name="G3 (Bethesda)">
        <title>A reference genome for the long-term kleptoplast-retaining sea slug Elysia crispata morphotype clarki.</title>
        <authorList>
            <person name="Eastman K.E."/>
            <person name="Pendleton A.L."/>
            <person name="Shaikh M.A."/>
            <person name="Suttiyut T."/>
            <person name="Ogas R."/>
            <person name="Tomko P."/>
            <person name="Gavelis G."/>
            <person name="Widhalm J.R."/>
            <person name="Wisecaver J.H."/>
        </authorList>
    </citation>
    <scope>NUCLEOTIDE SEQUENCE</scope>
    <source>
        <strain evidence="2">ECLA1</strain>
    </source>
</reference>
<evidence type="ECO:0000313" key="3">
    <source>
        <dbReference type="Proteomes" id="UP001283361"/>
    </source>
</evidence>
<gene>
    <name evidence="2" type="ORF">RRG08_028941</name>
</gene>
<name>A0AAE1AQ22_9GAST</name>
<dbReference type="AlphaFoldDB" id="A0AAE1AQ22"/>
<organism evidence="2 3">
    <name type="scientific">Elysia crispata</name>
    <name type="common">lettuce slug</name>
    <dbReference type="NCBI Taxonomy" id="231223"/>
    <lineage>
        <taxon>Eukaryota</taxon>
        <taxon>Metazoa</taxon>
        <taxon>Spiralia</taxon>
        <taxon>Lophotrochozoa</taxon>
        <taxon>Mollusca</taxon>
        <taxon>Gastropoda</taxon>
        <taxon>Heterobranchia</taxon>
        <taxon>Euthyneura</taxon>
        <taxon>Panpulmonata</taxon>
        <taxon>Sacoglossa</taxon>
        <taxon>Placobranchoidea</taxon>
        <taxon>Plakobranchidae</taxon>
        <taxon>Elysia</taxon>
    </lineage>
</organism>
<feature type="region of interest" description="Disordered" evidence="1">
    <location>
        <begin position="1"/>
        <end position="66"/>
    </location>
</feature>
<evidence type="ECO:0000313" key="2">
    <source>
        <dbReference type="EMBL" id="KAK3791793.1"/>
    </source>
</evidence>
<comment type="caution">
    <text evidence="2">The sequence shown here is derived from an EMBL/GenBank/DDBJ whole genome shotgun (WGS) entry which is preliminary data.</text>
</comment>
<evidence type="ECO:0000256" key="1">
    <source>
        <dbReference type="SAM" id="MobiDB-lite"/>
    </source>
</evidence>
<dbReference type="EMBL" id="JAWDGP010001430">
    <property type="protein sequence ID" value="KAK3791793.1"/>
    <property type="molecule type" value="Genomic_DNA"/>
</dbReference>
<sequence length="107" mass="12381">MISLAVPGAERTPGERRRHSWICDDDDDDDDDDESNDDDDDDNNEDDDEEEDDDDNEDDDVEEDEKVEKMIKTANSEVWGLSLGPKYRNLYCVELEGRDICRQYQSG</sequence>
<dbReference type="Proteomes" id="UP001283361">
    <property type="component" value="Unassembled WGS sequence"/>
</dbReference>
<proteinExistence type="predicted"/>
<feature type="compositionally biased region" description="Acidic residues" evidence="1">
    <location>
        <begin position="23"/>
        <end position="65"/>
    </location>
</feature>